<feature type="region of interest" description="Disordered" evidence="1">
    <location>
        <begin position="121"/>
        <end position="150"/>
    </location>
</feature>
<protein>
    <submittedName>
        <fullName evidence="2">Uncharacterized protein</fullName>
    </submittedName>
</protein>
<reference evidence="2" key="1">
    <citation type="journal article" date="2014" name="Front. Microbiol.">
        <title>High frequency of phylogenetically diverse reductive dehalogenase-homologous genes in deep subseafloor sedimentary metagenomes.</title>
        <authorList>
            <person name="Kawai M."/>
            <person name="Futagami T."/>
            <person name="Toyoda A."/>
            <person name="Takaki Y."/>
            <person name="Nishi S."/>
            <person name="Hori S."/>
            <person name="Arai W."/>
            <person name="Tsubouchi T."/>
            <person name="Morono Y."/>
            <person name="Uchiyama I."/>
            <person name="Ito T."/>
            <person name="Fujiyama A."/>
            <person name="Inagaki F."/>
            <person name="Takami H."/>
        </authorList>
    </citation>
    <scope>NUCLEOTIDE SEQUENCE</scope>
    <source>
        <strain evidence="2">Expedition CK06-06</strain>
    </source>
</reference>
<proteinExistence type="predicted"/>
<sequence length="161" mass="17579">MYHPADPNTEFIELQNIGGEAINLNLVKFTKGVDFTFGDQTLTSGQHTVIVQDQPFFEAQYGTGLNIAGQYIGRLANGGERIRLEDAIGRTILDFEYSDGWRPITDGDGFSLTIIEPTNDDPNSWGEKKSWRASDYIGGSPGDNDPGVLPNPGAVVINEVM</sequence>
<evidence type="ECO:0000256" key="1">
    <source>
        <dbReference type="SAM" id="MobiDB-lite"/>
    </source>
</evidence>
<dbReference type="EMBL" id="BARU01035710">
    <property type="protein sequence ID" value="GAH83559.1"/>
    <property type="molecule type" value="Genomic_DNA"/>
</dbReference>
<feature type="non-terminal residue" evidence="2">
    <location>
        <position position="161"/>
    </location>
</feature>
<comment type="caution">
    <text evidence="2">The sequence shown here is derived from an EMBL/GenBank/DDBJ whole genome shotgun (WGS) entry which is preliminary data.</text>
</comment>
<dbReference type="AlphaFoldDB" id="X1JZW3"/>
<name>X1JZW3_9ZZZZ</name>
<gene>
    <name evidence="2" type="ORF">S03H2_55847</name>
</gene>
<evidence type="ECO:0000313" key="2">
    <source>
        <dbReference type="EMBL" id="GAH83559.1"/>
    </source>
</evidence>
<accession>X1JZW3</accession>
<organism evidence="2">
    <name type="scientific">marine sediment metagenome</name>
    <dbReference type="NCBI Taxonomy" id="412755"/>
    <lineage>
        <taxon>unclassified sequences</taxon>
        <taxon>metagenomes</taxon>
        <taxon>ecological metagenomes</taxon>
    </lineage>
</organism>